<keyword evidence="2" id="KW-0812">Transmembrane</keyword>
<proteinExistence type="predicted"/>
<organism evidence="3 4">
    <name type="scientific">Cudoniella acicularis</name>
    <dbReference type="NCBI Taxonomy" id="354080"/>
    <lineage>
        <taxon>Eukaryota</taxon>
        <taxon>Fungi</taxon>
        <taxon>Dikarya</taxon>
        <taxon>Ascomycota</taxon>
        <taxon>Pezizomycotina</taxon>
        <taxon>Leotiomycetes</taxon>
        <taxon>Helotiales</taxon>
        <taxon>Tricladiaceae</taxon>
        <taxon>Cudoniella</taxon>
    </lineage>
</organism>
<gene>
    <name evidence="3" type="ORF">G7Y89_g6160</name>
</gene>
<feature type="transmembrane region" description="Helical" evidence="2">
    <location>
        <begin position="153"/>
        <end position="179"/>
    </location>
</feature>
<dbReference type="Proteomes" id="UP000566819">
    <property type="component" value="Unassembled WGS sequence"/>
</dbReference>
<evidence type="ECO:0000313" key="4">
    <source>
        <dbReference type="Proteomes" id="UP000566819"/>
    </source>
</evidence>
<accession>A0A8H4RL06</accession>
<protein>
    <submittedName>
        <fullName evidence="3">Uncharacterized protein</fullName>
    </submittedName>
</protein>
<dbReference type="AlphaFoldDB" id="A0A8H4RL06"/>
<evidence type="ECO:0000313" key="3">
    <source>
        <dbReference type="EMBL" id="KAF4631969.1"/>
    </source>
</evidence>
<keyword evidence="2" id="KW-0472">Membrane</keyword>
<sequence length="372" mass="40572">MLKAMGRGFSKLRSQTKSVTDVESLPSETEKPIPHRTKSPPREPTCPQCLLELANGTNPDGTTFTGSADSSNAVSHALGSQAETVVNTESSSRISPSAPVGDNECADQTDETVERVSEGYRNPLPQYPSTRHNPADPARWVPPRSFLGKMKDWFFGLSLFQWTCFGAFLFSTIGVPLIVNAVVYGKTGKNLLSGLPFWPNQFPTGTPSPGYNMSGTVIMVNGTMNVVDVLNIYPTRMASVLSANMESLSQSTYLDLEHARNMLRYPITYLNDQSITNDLITSMGVIGLREPTKRAKADWKCYAPSDLFPPYKIVPTETTEWTTCGTTVTKTVITTFSPLLFPATSYACPPGLVIENRLAPPTLTAQDLDGGR</sequence>
<feature type="region of interest" description="Disordered" evidence="1">
    <location>
        <begin position="1"/>
        <end position="111"/>
    </location>
</feature>
<keyword evidence="2" id="KW-1133">Transmembrane helix</keyword>
<name>A0A8H4RL06_9HELO</name>
<feature type="compositionally biased region" description="Polar residues" evidence="1">
    <location>
        <begin position="81"/>
        <end position="95"/>
    </location>
</feature>
<evidence type="ECO:0000256" key="1">
    <source>
        <dbReference type="SAM" id="MobiDB-lite"/>
    </source>
</evidence>
<comment type="caution">
    <text evidence="3">The sequence shown here is derived from an EMBL/GenBank/DDBJ whole genome shotgun (WGS) entry which is preliminary data.</text>
</comment>
<reference evidence="3 4" key="1">
    <citation type="submission" date="2020-03" db="EMBL/GenBank/DDBJ databases">
        <title>Draft Genome Sequence of Cudoniella acicularis.</title>
        <authorList>
            <person name="Buettner E."/>
            <person name="Kellner H."/>
        </authorList>
    </citation>
    <scope>NUCLEOTIDE SEQUENCE [LARGE SCALE GENOMIC DNA]</scope>
    <source>
        <strain evidence="3 4">DSM 108380</strain>
    </source>
</reference>
<dbReference type="EMBL" id="JAAMPI010000393">
    <property type="protein sequence ID" value="KAF4631969.1"/>
    <property type="molecule type" value="Genomic_DNA"/>
</dbReference>
<evidence type="ECO:0000256" key="2">
    <source>
        <dbReference type="SAM" id="Phobius"/>
    </source>
</evidence>
<feature type="compositionally biased region" description="Polar residues" evidence="1">
    <location>
        <begin position="12"/>
        <end position="21"/>
    </location>
</feature>
<keyword evidence="4" id="KW-1185">Reference proteome</keyword>
<feature type="compositionally biased region" description="Polar residues" evidence="1">
    <location>
        <begin position="55"/>
        <end position="74"/>
    </location>
</feature>